<accession>A0A8H5H778</accession>
<feature type="transmembrane region" description="Helical" evidence="1">
    <location>
        <begin position="241"/>
        <end position="265"/>
    </location>
</feature>
<dbReference type="SUPFAM" id="SSF82171">
    <property type="entry name" value="DPP6 N-terminal domain-like"/>
    <property type="match status" value="1"/>
</dbReference>
<protein>
    <submittedName>
        <fullName evidence="2">Uncharacterized protein</fullName>
    </submittedName>
</protein>
<dbReference type="OrthoDB" id="972532at2759"/>
<keyword evidence="3" id="KW-1185">Reference proteome</keyword>
<dbReference type="Proteomes" id="UP000565441">
    <property type="component" value="Unassembled WGS sequence"/>
</dbReference>
<proteinExistence type="predicted"/>
<keyword evidence="1" id="KW-1133">Transmembrane helix</keyword>
<gene>
    <name evidence="2" type="ORF">D9615_006805</name>
</gene>
<feature type="transmembrane region" description="Helical" evidence="1">
    <location>
        <begin position="315"/>
        <end position="343"/>
    </location>
</feature>
<sequence length="745" mass="83557">MAVRLVQIPAEKDLYRKAPHGLKCQDLEMQICTEQRPYRKASGLRRQSIVDAVSVFTPQGAGAGERVVDTLIGKIGEFTQGCRELKEDGIEGLIVASLDLTKLLKSTPNSFQTIREPPSSLPGWSKSKFDHCKLIADRFTDLDGELQRFLENLEYLAAKIEVFEYFKSTIELFQLGLRNRALYLRVDDNIPTDNRENLIFIHGLPITLGDEIKELNNAFGSLITSGLPAIKRKQNSENFRIRVVTTMATLFAGVTATTLQMSLSIPDSNPFMARVNMLWFWSLAFAIGAAMNGFLDQSRKLIMPDLTYGERRHWVRAWIGTSGPLFMAFSILCFSIGLVAFAYGSSQEKFTSDSTVFVTVFTYLPVITFAVYALWSWYTHVSSPAAPKRSSRKRIKIPEIDDIVCFDTLNIYGPVRDLEYSPDGSLLAVTYYNEDIKKSHTICYEADDELYDAIYQYAHAGRSTALAWSKDGCKFFVRFEDKIDIFSVSKKVRLLVLSFAGEKLEPLVKKGSPPDITCVRFKYRFIQSVVWCHPGDSSGSTTVADLLCAQGDSLYKLTTSPSSEPDSKGSPKMKLHTFHNLYLQNLAVVPGEPNLVLILAQVSTETKVLPNDNALRRVTTRISRKENVDVEGNTLARWRGELGDAARDAGKSEDDVEIIAPTKGRFVHQLAFQRVIWVNYAKYHHLMGRNSLCVASTKILHKFGTDYVRCTAGVQHRGPSQIVDLVTFSLKSTVPSRSNAARPFQ</sequence>
<feature type="transmembrane region" description="Helical" evidence="1">
    <location>
        <begin position="277"/>
        <end position="295"/>
    </location>
</feature>
<comment type="caution">
    <text evidence="2">The sequence shown here is derived from an EMBL/GenBank/DDBJ whole genome shotgun (WGS) entry which is preliminary data.</text>
</comment>
<name>A0A8H5H778_9AGAR</name>
<evidence type="ECO:0000313" key="2">
    <source>
        <dbReference type="EMBL" id="KAF5377890.1"/>
    </source>
</evidence>
<keyword evidence="1" id="KW-0812">Transmembrane</keyword>
<reference evidence="2 3" key="1">
    <citation type="journal article" date="2020" name="ISME J.">
        <title>Uncovering the hidden diversity of litter-decomposition mechanisms in mushroom-forming fungi.</title>
        <authorList>
            <person name="Floudas D."/>
            <person name="Bentzer J."/>
            <person name="Ahren D."/>
            <person name="Johansson T."/>
            <person name="Persson P."/>
            <person name="Tunlid A."/>
        </authorList>
    </citation>
    <scope>NUCLEOTIDE SEQUENCE [LARGE SCALE GENOMIC DNA]</scope>
    <source>
        <strain evidence="2 3">CBS 661.87</strain>
    </source>
</reference>
<dbReference type="EMBL" id="JAACJP010000022">
    <property type="protein sequence ID" value="KAF5377890.1"/>
    <property type="molecule type" value="Genomic_DNA"/>
</dbReference>
<feature type="transmembrane region" description="Helical" evidence="1">
    <location>
        <begin position="355"/>
        <end position="378"/>
    </location>
</feature>
<evidence type="ECO:0000256" key="1">
    <source>
        <dbReference type="SAM" id="Phobius"/>
    </source>
</evidence>
<evidence type="ECO:0000313" key="3">
    <source>
        <dbReference type="Proteomes" id="UP000565441"/>
    </source>
</evidence>
<keyword evidence="1" id="KW-0472">Membrane</keyword>
<organism evidence="2 3">
    <name type="scientific">Tricholomella constricta</name>
    <dbReference type="NCBI Taxonomy" id="117010"/>
    <lineage>
        <taxon>Eukaryota</taxon>
        <taxon>Fungi</taxon>
        <taxon>Dikarya</taxon>
        <taxon>Basidiomycota</taxon>
        <taxon>Agaricomycotina</taxon>
        <taxon>Agaricomycetes</taxon>
        <taxon>Agaricomycetidae</taxon>
        <taxon>Agaricales</taxon>
        <taxon>Tricholomatineae</taxon>
        <taxon>Lyophyllaceae</taxon>
        <taxon>Tricholomella</taxon>
    </lineage>
</organism>
<dbReference type="AlphaFoldDB" id="A0A8H5H778"/>